<organism evidence="1 2">
    <name type="scientific">Xenotaenia resolanae</name>
    <dbReference type="NCBI Taxonomy" id="208358"/>
    <lineage>
        <taxon>Eukaryota</taxon>
        <taxon>Metazoa</taxon>
        <taxon>Chordata</taxon>
        <taxon>Craniata</taxon>
        <taxon>Vertebrata</taxon>
        <taxon>Euteleostomi</taxon>
        <taxon>Actinopterygii</taxon>
        <taxon>Neopterygii</taxon>
        <taxon>Teleostei</taxon>
        <taxon>Neoteleostei</taxon>
        <taxon>Acanthomorphata</taxon>
        <taxon>Ovalentaria</taxon>
        <taxon>Atherinomorphae</taxon>
        <taxon>Cyprinodontiformes</taxon>
        <taxon>Goodeidae</taxon>
        <taxon>Xenotaenia</taxon>
    </lineage>
</organism>
<gene>
    <name evidence="1" type="ORF">XENORESO_005162</name>
</gene>
<proteinExistence type="predicted"/>
<evidence type="ECO:0000313" key="2">
    <source>
        <dbReference type="Proteomes" id="UP001444071"/>
    </source>
</evidence>
<dbReference type="EMBL" id="JAHRIM010061973">
    <property type="protein sequence ID" value="MEQ2271502.1"/>
    <property type="molecule type" value="Genomic_DNA"/>
</dbReference>
<comment type="caution">
    <text evidence="1">The sequence shown here is derived from an EMBL/GenBank/DDBJ whole genome shotgun (WGS) entry which is preliminary data.</text>
</comment>
<accession>A0ABV0WPE1</accession>
<name>A0ABV0WPE1_9TELE</name>
<protein>
    <submittedName>
        <fullName evidence="1">Uncharacterized protein</fullName>
    </submittedName>
</protein>
<evidence type="ECO:0000313" key="1">
    <source>
        <dbReference type="EMBL" id="MEQ2271502.1"/>
    </source>
</evidence>
<reference evidence="1 2" key="1">
    <citation type="submission" date="2021-06" db="EMBL/GenBank/DDBJ databases">
        <authorList>
            <person name="Palmer J.M."/>
        </authorList>
    </citation>
    <scope>NUCLEOTIDE SEQUENCE [LARGE SCALE GENOMIC DNA]</scope>
    <source>
        <strain evidence="1 2">XR_2019</strain>
        <tissue evidence="1">Muscle</tissue>
    </source>
</reference>
<dbReference type="Proteomes" id="UP001444071">
    <property type="component" value="Unassembled WGS sequence"/>
</dbReference>
<keyword evidence="2" id="KW-1185">Reference proteome</keyword>
<sequence length="123" mass="13284">MLAYGAVEDGGMFGCIWHKSLSFIIENKRQRRRSPRQAPTLGLAAVGGSGMYFDSPLGKTVTSVEPSPSQEMMEDTVNIPTNCGNHTIFPNSLAIILSANYVTQGPAVASGKWDITLNNCSQY</sequence>